<accession>I3C7G3</accession>
<dbReference type="STRING" id="926559.JoomaDRAFT_2582"/>
<feature type="transmembrane region" description="Helical" evidence="1">
    <location>
        <begin position="35"/>
        <end position="55"/>
    </location>
</feature>
<name>I3C7G3_9FLAO</name>
<reference evidence="2 3" key="1">
    <citation type="submission" date="2012-02" db="EMBL/GenBank/DDBJ databases">
        <title>Improved High-Quality Draft genome of Joostella marina DSM 19592.</title>
        <authorList>
            <consortium name="US DOE Joint Genome Institute (JGI-PGF)"/>
            <person name="Lucas S."/>
            <person name="Copeland A."/>
            <person name="Lapidus A."/>
            <person name="Bruce D."/>
            <person name="Goodwin L."/>
            <person name="Pitluck S."/>
            <person name="Peters L."/>
            <person name="Chertkov O."/>
            <person name="Ovchinnikova G."/>
            <person name="Kyrpides N."/>
            <person name="Mavromatis K."/>
            <person name="Detter J.C."/>
            <person name="Han C."/>
            <person name="Land M."/>
            <person name="Hauser L."/>
            <person name="Markowitz V."/>
            <person name="Cheng J.-F."/>
            <person name="Hugenholtz P."/>
            <person name="Woyke T."/>
            <person name="Wu D."/>
            <person name="Tindall B."/>
            <person name="Brambilla E."/>
            <person name="Klenk H.-P."/>
            <person name="Eisen J.A."/>
        </authorList>
    </citation>
    <scope>NUCLEOTIDE SEQUENCE [LARGE SCALE GENOMIC DNA]</scope>
    <source>
        <strain evidence="2 3">DSM 19592</strain>
    </source>
</reference>
<keyword evidence="1" id="KW-0812">Transmembrane</keyword>
<dbReference type="EMBL" id="JH651379">
    <property type="protein sequence ID" value="EIJ39556.1"/>
    <property type="molecule type" value="Genomic_DNA"/>
</dbReference>
<dbReference type="HOGENOM" id="CLU_2423006_0_0_10"/>
<protein>
    <submittedName>
        <fullName evidence="2">Uncharacterized protein</fullName>
    </submittedName>
</protein>
<evidence type="ECO:0000256" key="1">
    <source>
        <dbReference type="SAM" id="Phobius"/>
    </source>
</evidence>
<keyword evidence="1" id="KW-1133">Transmembrane helix</keyword>
<organism evidence="2 3">
    <name type="scientific">Galbibacter orientalis DSM 19592</name>
    <dbReference type="NCBI Taxonomy" id="926559"/>
    <lineage>
        <taxon>Bacteria</taxon>
        <taxon>Pseudomonadati</taxon>
        <taxon>Bacteroidota</taxon>
        <taxon>Flavobacteriia</taxon>
        <taxon>Flavobacteriales</taxon>
        <taxon>Flavobacteriaceae</taxon>
        <taxon>Galbibacter</taxon>
    </lineage>
</organism>
<dbReference type="AlphaFoldDB" id="I3C7G3"/>
<evidence type="ECO:0000313" key="2">
    <source>
        <dbReference type="EMBL" id="EIJ39556.1"/>
    </source>
</evidence>
<sequence>MPNRTLVTVTKIIAYYCMFYAAVKCYAIINGMWLFPNLIVGIFLAIIAFIGFWIMKTEKYNWYYLVVCVVLLSALRYYEPTLIPYLQEVLG</sequence>
<feature type="transmembrane region" description="Helical" evidence="1">
    <location>
        <begin position="62"/>
        <end position="78"/>
    </location>
</feature>
<keyword evidence="1" id="KW-0472">Membrane</keyword>
<dbReference type="Proteomes" id="UP000004690">
    <property type="component" value="Unassembled WGS sequence"/>
</dbReference>
<gene>
    <name evidence="2" type="ORF">JoomaDRAFT_2582</name>
</gene>
<evidence type="ECO:0000313" key="3">
    <source>
        <dbReference type="Proteomes" id="UP000004690"/>
    </source>
</evidence>
<feature type="transmembrane region" description="Helical" evidence="1">
    <location>
        <begin position="12"/>
        <end position="29"/>
    </location>
</feature>
<dbReference type="eggNOG" id="ENOG5033AW0">
    <property type="taxonomic scope" value="Bacteria"/>
</dbReference>
<dbReference type="RefSeq" id="WP_008613091.1">
    <property type="nucleotide sequence ID" value="NZ_JH651379.1"/>
</dbReference>
<dbReference type="OrthoDB" id="1366637at2"/>
<proteinExistence type="predicted"/>
<keyword evidence="3" id="KW-1185">Reference proteome</keyword>